<organism evidence="2 3">
    <name type="scientific">Asparagus officinalis</name>
    <name type="common">Garden asparagus</name>
    <dbReference type="NCBI Taxonomy" id="4686"/>
    <lineage>
        <taxon>Eukaryota</taxon>
        <taxon>Viridiplantae</taxon>
        <taxon>Streptophyta</taxon>
        <taxon>Embryophyta</taxon>
        <taxon>Tracheophyta</taxon>
        <taxon>Spermatophyta</taxon>
        <taxon>Magnoliopsida</taxon>
        <taxon>Liliopsida</taxon>
        <taxon>Asparagales</taxon>
        <taxon>Asparagaceae</taxon>
        <taxon>Asparagoideae</taxon>
        <taxon>Asparagus</taxon>
    </lineage>
</organism>
<keyword evidence="3" id="KW-1185">Reference proteome</keyword>
<dbReference type="EMBL" id="CM007384">
    <property type="protein sequence ID" value="ONK72232.1"/>
    <property type="molecule type" value="Genomic_DNA"/>
</dbReference>
<dbReference type="GO" id="GO:0003872">
    <property type="term" value="F:6-phosphofructokinase activity"/>
    <property type="evidence" value="ECO:0007669"/>
    <property type="project" value="InterPro"/>
</dbReference>
<dbReference type="InterPro" id="IPR035966">
    <property type="entry name" value="PKF_sf"/>
</dbReference>
<sequence length="60" mass="6674">CYPKEESKCWEASEVYFQPDDVQACIVTCGGLWPALNTVIREIVCGLCPVQACMVSTKFL</sequence>
<dbReference type="Gramene" id="ONK72232">
    <property type="protein sequence ID" value="ONK72232"/>
    <property type="gene ID" value="A4U43_C04F17210"/>
</dbReference>
<proteinExistence type="predicted"/>
<dbReference type="SUPFAM" id="SSF53784">
    <property type="entry name" value="Phosphofructokinase"/>
    <property type="match status" value="1"/>
</dbReference>
<evidence type="ECO:0000313" key="3">
    <source>
        <dbReference type="Proteomes" id="UP000243459"/>
    </source>
</evidence>
<feature type="non-terminal residue" evidence="2">
    <location>
        <position position="60"/>
    </location>
</feature>
<evidence type="ECO:0000313" key="2">
    <source>
        <dbReference type="EMBL" id="ONK72232.1"/>
    </source>
</evidence>
<accession>A0A5P1F226</accession>
<evidence type="ECO:0000256" key="1">
    <source>
        <dbReference type="ARBA" id="ARBA00022533"/>
    </source>
</evidence>
<feature type="non-terminal residue" evidence="2">
    <location>
        <position position="1"/>
    </location>
</feature>
<name>A0A5P1F226_ASPOF</name>
<protein>
    <submittedName>
        <fullName evidence="2">Uncharacterized protein</fullName>
    </submittedName>
</protein>
<dbReference type="PANTHER" id="PTHR45770">
    <property type="entry name" value="ATP-DEPENDENT 6-PHOSPHOFRUCTOKINASE 1"/>
    <property type="match status" value="1"/>
</dbReference>
<keyword evidence="1" id="KW-0021">Allosteric enzyme</keyword>
<gene>
    <name evidence="2" type="ORF">A4U43_C04F17210</name>
</gene>
<dbReference type="AlphaFoldDB" id="A0A5P1F226"/>
<reference evidence="3" key="1">
    <citation type="journal article" date="2017" name="Nat. Commun.">
        <title>The asparagus genome sheds light on the origin and evolution of a young Y chromosome.</title>
        <authorList>
            <person name="Harkess A."/>
            <person name="Zhou J."/>
            <person name="Xu C."/>
            <person name="Bowers J.E."/>
            <person name="Van der Hulst R."/>
            <person name="Ayyampalayam S."/>
            <person name="Mercati F."/>
            <person name="Riccardi P."/>
            <person name="McKain M.R."/>
            <person name="Kakrana A."/>
            <person name="Tang H."/>
            <person name="Ray J."/>
            <person name="Groenendijk J."/>
            <person name="Arikit S."/>
            <person name="Mathioni S.M."/>
            <person name="Nakano M."/>
            <person name="Shan H."/>
            <person name="Telgmann-Rauber A."/>
            <person name="Kanno A."/>
            <person name="Yue Z."/>
            <person name="Chen H."/>
            <person name="Li W."/>
            <person name="Chen Y."/>
            <person name="Xu X."/>
            <person name="Zhang Y."/>
            <person name="Luo S."/>
            <person name="Chen H."/>
            <person name="Gao J."/>
            <person name="Mao Z."/>
            <person name="Pires J.C."/>
            <person name="Luo M."/>
            <person name="Kudrna D."/>
            <person name="Wing R.A."/>
            <person name="Meyers B.C."/>
            <person name="Yi K."/>
            <person name="Kong H."/>
            <person name="Lavrijsen P."/>
            <person name="Sunseri F."/>
            <person name="Falavigna A."/>
            <person name="Ye Y."/>
            <person name="Leebens-Mack J.H."/>
            <person name="Chen G."/>
        </authorList>
    </citation>
    <scope>NUCLEOTIDE SEQUENCE [LARGE SCALE GENOMIC DNA]</scope>
    <source>
        <strain evidence="3">cv. DH0086</strain>
    </source>
</reference>
<dbReference type="InterPro" id="IPR050929">
    <property type="entry name" value="PFKA"/>
</dbReference>
<dbReference type="Proteomes" id="UP000243459">
    <property type="component" value="Chromosome 4"/>
</dbReference>